<evidence type="ECO:0008006" key="4">
    <source>
        <dbReference type="Google" id="ProtNLM"/>
    </source>
</evidence>
<dbReference type="Proteomes" id="UP000198848">
    <property type="component" value="Unassembled WGS sequence"/>
</dbReference>
<dbReference type="Gene3D" id="1.10.600.10">
    <property type="entry name" value="Farnesyl Diphosphate Synthase"/>
    <property type="match status" value="1"/>
</dbReference>
<feature type="compositionally biased region" description="Basic and acidic residues" evidence="1">
    <location>
        <begin position="233"/>
        <end position="244"/>
    </location>
</feature>
<gene>
    <name evidence="2" type="ORF">SAMN04489842_3612</name>
</gene>
<evidence type="ECO:0000313" key="2">
    <source>
        <dbReference type="EMBL" id="SDR38654.1"/>
    </source>
</evidence>
<dbReference type="STRING" id="1095778.SAMN04489842_3612"/>
<organism evidence="2 3">
    <name type="scientific">Natronobacterium texcoconense</name>
    <dbReference type="NCBI Taxonomy" id="1095778"/>
    <lineage>
        <taxon>Archaea</taxon>
        <taxon>Methanobacteriati</taxon>
        <taxon>Methanobacteriota</taxon>
        <taxon>Stenosarchaea group</taxon>
        <taxon>Halobacteria</taxon>
        <taxon>Halobacteriales</taxon>
        <taxon>Natrialbaceae</taxon>
        <taxon>Natronobacterium</taxon>
    </lineage>
</organism>
<reference evidence="3" key="1">
    <citation type="submission" date="2016-10" db="EMBL/GenBank/DDBJ databases">
        <authorList>
            <person name="Varghese N."/>
            <person name="Submissions S."/>
        </authorList>
    </citation>
    <scope>NUCLEOTIDE SEQUENCE [LARGE SCALE GENOMIC DNA]</scope>
    <source>
        <strain evidence="3">DSM 24767</strain>
    </source>
</reference>
<accession>A0A1H1ILW2</accession>
<evidence type="ECO:0000256" key="1">
    <source>
        <dbReference type="SAM" id="MobiDB-lite"/>
    </source>
</evidence>
<feature type="compositionally biased region" description="Basic and acidic residues" evidence="1">
    <location>
        <begin position="272"/>
        <end position="284"/>
    </location>
</feature>
<dbReference type="OrthoDB" id="202855at2157"/>
<keyword evidence="3" id="KW-1185">Reference proteome</keyword>
<sequence>MSEHTLSTETEHTGTASPQLASPVRRIVSDSVPPQSRSVPATLCTVAAEIAAGSTADSSDPSAEIVDPVVSAVTSLEGYVRIRHDLVATNRYAAETDERDAALLASDYLHAAAYAAVDDAPISDRRSIELYRILTGGSTALSRGFLEWGDTGTDADTDDDHQRSRPTAILAGVAAELGATALGATNETRSATKNYGRSLGSALAIRSSSSDPIDDVHGLTARILSGHTSSSETDGRSVHQDGIESRSSSSAIVPAPVERHLEQARETLERLEAAADVGLERSDGDETGLTAGRSPSPLDRLERATRVPFQTIEL</sequence>
<dbReference type="AlphaFoldDB" id="A0A1H1ILW2"/>
<proteinExistence type="predicted"/>
<dbReference type="RefSeq" id="WP_090384908.1">
    <property type="nucleotide sequence ID" value="NZ_FNLC01000005.1"/>
</dbReference>
<dbReference type="SUPFAM" id="SSF48576">
    <property type="entry name" value="Terpenoid synthases"/>
    <property type="match status" value="1"/>
</dbReference>
<feature type="region of interest" description="Disordered" evidence="1">
    <location>
        <begin position="272"/>
        <end position="314"/>
    </location>
</feature>
<dbReference type="InterPro" id="IPR008949">
    <property type="entry name" value="Isoprenoid_synthase_dom_sf"/>
</dbReference>
<protein>
    <recommendedName>
        <fullName evidence="4">Polyprenyl synthetase</fullName>
    </recommendedName>
</protein>
<name>A0A1H1ILW2_NATTX</name>
<feature type="region of interest" description="Disordered" evidence="1">
    <location>
        <begin position="1"/>
        <end position="38"/>
    </location>
</feature>
<evidence type="ECO:0000313" key="3">
    <source>
        <dbReference type="Proteomes" id="UP000198848"/>
    </source>
</evidence>
<feature type="region of interest" description="Disordered" evidence="1">
    <location>
        <begin position="226"/>
        <end position="257"/>
    </location>
</feature>
<dbReference type="EMBL" id="FNLC01000005">
    <property type="protein sequence ID" value="SDR38654.1"/>
    <property type="molecule type" value="Genomic_DNA"/>
</dbReference>